<proteinExistence type="predicted"/>
<evidence type="ECO:0000256" key="1">
    <source>
        <dbReference type="ARBA" id="ARBA00022729"/>
    </source>
</evidence>
<evidence type="ECO:0000313" key="5">
    <source>
        <dbReference type="Proteomes" id="UP000651668"/>
    </source>
</evidence>
<keyword evidence="1 2" id="KW-0732">Signal</keyword>
<dbReference type="Proteomes" id="UP000651668">
    <property type="component" value="Unassembled WGS sequence"/>
</dbReference>
<evidence type="ECO:0000256" key="2">
    <source>
        <dbReference type="SAM" id="SignalP"/>
    </source>
</evidence>
<keyword evidence="5" id="KW-1185">Reference proteome</keyword>
<organism evidence="4 5">
    <name type="scientific">Pedobacter quisquiliarum</name>
    <dbReference type="NCBI Taxonomy" id="1834438"/>
    <lineage>
        <taxon>Bacteria</taxon>
        <taxon>Pseudomonadati</taxon>
        <taxon>Bacteroidota</taxon>
        <taxon>Sphingobacteriia</taxon>
        <taxon>Sphingobacteriales</taxon>
        <taxon>Sphingobacteriaceae</taxon>
        <taxon>Pedobacter</taxon>
    </lineage>
</organism>
<reference evidence="4" key="2">
    <citation type="submission" date="2020-09" db="EMBL/GenBank/DDBJ databases">
        <authorList>
            <person name="Sun Q."/>
            <person name="Zhou Y."/>
        </authorList>
    </citation>
    <scope>NUCLEOTIDE SEQUENCE</scope>
    <source>
        <strain evidence="4">CGMCC 1.15343</strain>
    </source>
</reference>
<feature type="domain" description="Outer membrane protein beta-barrel" evidence="3">
    <location>
        <begin position="9"/>
        <end position="180"/>
    </location>
</feature>
<feature type="chain" id="PRO_5037644934" description="Outer membrane protein beta-barrel domain-containing protein" evidence="2">
    <location>
        <begin position="23"/>
        <end position="202"/>
    </location>
</feature>
<dbReference type="Pfam" id="PF13505">
    <property type="entry name" value="OMP_b-brl"/>
    <property type="match status" value="1"/>
</dbReference>
<name>A0A916UG61_9SPHI</name>
<sequence>MKKLLLSIFAVAALGFSTQAQTEKGKVMLGGNIAFDSQKSDAANSKANTSFEIVPSVGYFVSDNIAVGTGIGYSYDKNIGTTKNEAFVVSPFGRYYTNISEQFKFFGQLAVPMQFGSAHAVDAQGDEGAKLGKSTQIGVALSPGFAFFPTKKIGIELALNGLSYTNYRVEDANENDVKGAGYDNVSFGTNFFAPKLGIQFHF</sequence>
<dbReference type="SUPFAM" id="SSF56925">
    <property type="entry name" value="OMPA-like"/>
    <property type="match status" value="1"/>
</dbReference>
<protein>
    <recommendedName>
        <fullName evidence="3">Outer membrane protein beta-barrel domain-containing protein</fullName>
    </recommendedName>
</protein>
<comment type="caution">
    <text evidence="4">The sequence shown here is derived from an EMBL/GenBank/DDBJ whole genome shotgun (WGS) entry which is preliminary data.</text>
</comment>
<dbReference type="AlphaFoldDB" id="A0A916UG61"/>
<dbReference type="EMBL" id="BMIL01000008">
    <property type="protein sequence ID" value="GGC71138.1"/>
    <property type="molecule type" value="Genomic_DNA"/>
</dbReference>
<dbReference type="InterPro" id="IPR011250">
    <property type="entry name" value="OMP/PagP_B-barrel"/>
</dbReference>
<accession>A0A916UG61</accession>
<gene>
    <name evidence="4" type="ORF">GCM10011387_25820</name>
</gene>
<feature type="signal peptide" evidence="2">
    <location>
        <begin position="1"/>
        <end position="22"/>
    </location>
</feature>
<dbReference type="Gene3D" id="2.40.160.20">
    <property type="match status" value="1"/>
</dbReference>
<dbReference type="RefSeq" id="WP_188627331.1">
    <property type="nucleotide sequence ID" value="NZ_BMIL01000008.1"/>
</dbReference>
<dbReference type="InterPro" id="IPR027385">
    <property type="entry name" value="Beta-barrel_OMP"/>
</dbReference>
<evidence type="ECO:0000313" key="4">
    <source>
        <dbReference type="EMBL" id="GGC71138.1"/>
    </source>
</evidence>
<evidence type="ECO:0000259" key="3">
    <source>
        <dbReference type="Pfam" id="PF13505"/>
    </source>
</evidence>
<reference evidence="4" key="1">
    <citation type="journal article" date="2014" name="Int. J. Syst. Evol. Microbiol.">
        <title>Complete genome sequence of Corynebacterium casei LMG S-19264T (=DSM 44701T), isolated from a smear-ripened cheese.</title>
        <authorList>
            <consortium name="US DOE Joint Genome Institute (JGI-PGF)"/>
            <person name="Walter F."/>
            <person name="Albersmeier A."/>
            <person name="Kalinowski J."/>
            <person name="Ruckert C."/>
        </authorList>
    </citation>
    <scope>NUCLEOTIDE SEQUENCE</scope>
    <source>
        <strain evidence="4">CGMCC 1.15343</strain>
    </source>
</reference>